<dbReference type="Gene3D" id="3.40.50.980">
    <property type="match status" value="2"/>
</dbReference>
<dbReference type="EMBL" id="VTPC01091035">
    <property type="protein sequence ID" value="KAF2880009.1"/>
    <property type="molecule type" value="Genomic_DNA"/>
</dbReference>
<keyword evidence="9" id="KW-0460">Magnesium</keyword>
<feature type="domain" description="AMP-binding enzyme C-terminal" evidence="17">
    <location>
        <begin position="446"/>
        <end position="521"/>
    </location>
</feature>
<dbReference type="InterPro" id="IPR045851">
    <property type="entry name" value="AMP-bd_C_sf"/>
</dbReference>
<dbReference type="GO" id="GO:0005524">
    <property type="term" value="F:ATP binding"/>
    <property type="evidence" value="ECO:0007669"/>
    <property type="project" value="UniProtKB-KW"/>
</dbReference>
<keyword evidence="19" id="KW-1185">Reference proteome</keyword>
<proteinExistence type="inferred from homology"/>
<evidence type="ECO:0000259" key="16">
    <source>
        <dbReference type="Pfam" id="PF00501"/>
    </source>
</evidence>
<dbReference type="SUPFAM" id="SSF56801">
    <property type="entry name" value="Acetyl-CoA synthetase-like"/>
    <property type="match status" value="1"/>
</dbReference>
<evidence type="ECO:0000256" key="4">
    <source>
        <dbReference type="ARBA" id="ARBA00012532"/>
    </source>
</evidence>
<evidence type="ECO:0000313" key="18">
    <source>
        <dbReference type="EMBL" id="KAF2880009.1"/>
    </source>
</evidence>
<gene>
    <name evidence="18" type="ORF">ILUMI_26168</name>
</gene>
<keyword evidence="8" id="KW-0067">ATP-binding</keyword>
<organism evidence="18 19">
    <name type="scientific">Ignelater luminosus</name>
    <name type="common">Cucubano</name>
    <name type="synonym">Pyrophorus luminosus</name>
    <dbReference type="NCBI Taxonomy" id="2038154"/>
    <lineage>
        <taxon>Eukaryota</taxon>
        <taxon>Metazoa</taxon>
        <taxon>Ecdysozoa</taxon>
        <taxon>Arthropoda</taxon>
        <taxon>Hexapoda</taxon>
        <taxon>Insecta</taxon>
        <taxon>Pterygota</taxon>
        <taxon>Neoptera</taxon>
        <taxon>Endopterygota</taxon>
        <taxon>Coleoptera</taxon>
        <taxon>Polyphaga</taxon>
        <taxon>Elateriformia</taxon>
        <taxon>Elateroidea</taxon>
        <taxon>Elateridae</taxon>
        <taxon>Agrypninae</taxon>
        <taxon>Pyrophorini</taxon>
        <taxon>Ignelater</taxon>
    </lineage>
</organism>
<dbReference type="GO" id="GO:0008218">
    <property type="term" value="P:bioluminescence"/>
    <property type="evidence" value="ECO:0007669"/>
    <property type="project" value="UniProtKB-KW"/>
</dbReference>
<evidence type="ECO:0000256" key="6">
    <source>
        <dbReference type="ARBA" id="ARBA00022723"/>
    </source>
</evidence>
<keyword evidence="11" id="KW-0503">Monooxygenase</keyword>
<dbReference type="Gene3D" id="2.30.38.10">
    <property type="entry name" value="Luciferase, Domain 3"/>
    <property type="match status" value="1"/>
</dbReference>
<keyword evidence="6" id="KW-0479">Metal-binding</keyword>
<keyword evidence="12" id="KW-0576">Peroxisome</keyword>
<evidence type="ECO:0000256" key="12">
    <source>
        <dbReference type="ARBA" id="ARBA00023140"/>
    </source>
</evidence>
<dbReference type="GO" id="GO:0005777">
    <property type="term" value="C:peroxisome"/>
    <property type="evidence" value="ECO:0007669"/>
    <property type="project" value="UniProtKB-SubCell"/>
</dbReference>
<dbReference type="EC" id="1.13.12.7" evidence="4"/>
<evidence type="ECO:0000256" key="3">
    <source>
        <dbReference type="ARBA" id="ARBA00006432"/>
    </source>
</evidence>
<evidence type="ECO:0000313" key="19">
    <source>
        <dbReference type="Proteomes" id="UP000801492"/>
    </source>
</evidence>
<dbReference type="Pfam" id="PF13193">
    <property type="entry name" value="AMP-binding_C"/>
    <property type="match status" value="1"/>
</dbReference>
<name>A0A8K0C670_IGNLU</name>
<reference evidence="18" key="1">
    <citation type="submission" date="2019-08" db="EMBL/GenBank/DDBJ databases">
        <title>The genome of the North American firefly Photinus pyralis.</title>
        <authorList>
            <consortium name="Photinus pyralis genome working group"/>
            <person name="Fallon T.R."/>
            <person name="Sander Lower S.E."/>
            <person name="Weng J.-K."/>
        </authorList>
    </citation>
    <scope>NUCLEOTIDE SEQUENCE</scope>
    <source>
        <strain evidence="18">TRF0915ILg1</strain>
        <tissue evidence="18">Whole body</tissue>
    </source>
</reference>
<evidence type="ECO:0000256" key="8">
    <source>
        <dbReference type="ARBA" id="ARBA00022840"/>
    </source>
</evidence>
<dbReference type="InterPro" id="IPR020845">
    <property type="entry name" value="AMP-binding_CS"/>
</dbReference>
<keyword evidence="7" id="KW-0547">Nucleotide-binding</keyword>
<dbReference type="Gene3D" id="3.30.300.30">
    <property type="match status" value="1"/>
</dbReference>
<dbReference type="OrthoDB" id="10253869at2759"/>
<evidence type="ECO:0000256" key="14">
    <source>
        <dbReference type="ARBA" id="ARBA00023262"/>
    </source>
</evidence>
<sequence length="538" mass="60031">MDEKYIIHGPEPMIPVPQDTVGKQLFESLLKHKHLPNALIDAVTGESVSYSTILEKTCLLANSFKNYGLEQNDVIGISSENCVQYFYPIIAAMYSGITVTTFNPSYTVRELLHTAKISNPKMIFCTELTLSAVLKANVTSKVVILNRSQNIDKIECLDQFISNYSSKEFNIKDFRPATYSTNHVALILYSSGTTGLPKGVMLTHTNLNVRYCVIRDPRFNRNSNAGSVCAIGLLPFYHAYGLYSTFINLLSGQTVVVMKKFDEEIYLKTIQDYKITNLYLVPALAVILAKSTLLDKYDVSSVIEIGCGAAPLSKKIQEIIKKRFNLKFFREGYGLTETTLSVIGAPLNQIKEGSCGKAYSYTSVKVVDIETGKLLGPYQSGEWCFKGGLIMKGYAGDEEATKNAFDADGWFHSGDIGYYDEDGFFYIVDRLKELIKYKGFQVPPAELESILLTHPKIKDAGVIGLPDELAGELPLAFIVKQVEDLTEDEVKDFLAGQVSPHKRLRGGVRFINEIPRNPSGKILRRKLREFISLSKSKL</sequence>
<comment type="similarity">
    <text evidence="3">Belongs to the ATP-dependent AMP-binding enzyme family.</text>
</comment>
<dbReference type="Proteomes" id="UP000801492">
    <property type="component" value="Unassembled WGS sequence"/>
</dbReference>
<evidence type="ECO:0000259" key="17">
    <source>
        <dbReference type="Pfam" id="PF13193"/>
    </source>
</evidence>
<evidence type="ECO:0000256" key="1">
    <source>
        <dbReference type="ARBA" id="ARBA00001946"/>
    </source>
</evidence>
<evidence type="ECO:0000256" key="9">
    <source>
        <dbReference type="ARBA" id="ARBA00022842"/>
    </source>
</evidence>
<dbReference type="GO" id="GO:0016405">
    <property type="term" value="F:CoA-ligase activity"/>
    <property type="evidence" value="ECO:0007669"/>
    <property type="project" value="TreeGrafter"/>
</dbReference>
<dbReference type="InterPro" id="IPR025110">
    <property type="entry name" value="AMP-bd_C"/>
</dbReference>
<dbReference type="AlphaFoldDB" id="A0A8K0C670"/>
<comment type="catalytic activity">
    <reaction evidence="15">
        <text>firefly D-luciferin + ATP + O2 = firefly oxyluciferin + hnu + AMP + CO2 + diphosphate</text>
        <dbReference type="Rhea" id="RHEA:10732"/>
        <dbReference type="ChEBI" id="CHEBI:15379"/>
        <dbReference type="ChEBI" id="CHEBI:16526"/>
        <dbReference type="ChEBI" id="CHEBI:16792"/>
        <dbReference type="ChEBI" id="CHEBI:30212"/>
        <dbReference type="ChEBI" id="CHEBI:30616"/>
        <dbReference type="ChEBI" id="CHEBI:33019"/>
        <dbReference type="ChEBI" id="CHEBI:58038"/>
        <dbReference type="ChEBI" id="CHEBI:456215"/>
        <dbReference type="EC" id="1.13.12.7"/>
    </reaction>
</comment>
<feature type="domain" description="AMP-dependent synthetase/ligase" evidence="16">
    <location>
        <begin position="38"/>
        <end position="394"/>
    </location>
</feature>
<evidence type="ECO:0000256" key="7">
    <source>
        <dbReference type="ARBA" id="ARBA00022741"/>
    </source>
</evidence>
<dbReference type="Pfam" id="PF00501">
    <property type="entry name" value="AMP-binding"/>
    <property type="match status" value="1"/>
</dbReference>
<evidence type="ECO:0000256" key="11">
    <source>
        <dbReference type="ARBA" id="ARBA00023033"/>
    </source>
</evidence>
<evidence type="ECO:0000256" key="15">
    <source>
        <dbReference type="ARBA" id="ARBA00048497"/>
    </source>
</evidence>
<comment type="cofactor">
    <cofactor evidence="1">
        <name>Mg(2+)</name>
        <dbReference type="ChEBI" id="CHEBI:18420"/>
    </cofactor>
</comment>
<dbReference type="PANTHER" id="PTHR24096">
    <property type="entry name" value="LONG-CHAIN-FATTY-ACID--COA LIGASE"/>
    <property type="match status" value="1"/>
</dbReference>
<comment type="caution">
    <text evidence="18">The sequence shown here is derived from an EMBL/GenBank/DDBJ whole genome shotgun (WGS) entry which is preliminary data.</text>
</comment>
<accession>A0A8K0C670</accession>
<keyword evidence="10" id="KW-0560">Oxidoreductase</keyword>
<keyword evidence="14" id="KW-0599">Photoprotein</keyword>
<dbReference type="PANTHER" id="PTHR24096:SF423">
    <property type="entry name" value="GM05240P"/>
    <property type="match status" value="1"/>
</dbReference>
<evidence type="ECO:0000256" key="10">
    <source>
        <dbReference type="ARBA" id="ARBA00023002"/>
    </source>
</evidence>
<dbReference type="GO" id="GO:0047077">
    <property type="term" value="F:Photinus-luciferin 4-monooxygenase (ATP-hydrolyzing) activity"/>
    <property type="evidence" value="ECO:0007669"/>
    <property type="project" value="UniProtKB-EC"/>
</dbReference>
<protein>
    <recommendedName>
        <fullName evidence="5">Luciferin 4-monooxygenase</fullName>
        <ecNumber evidence="4">1.13.12.7</ecNumber>
    </recommendedName>
</protein>
<dbReference type="FunFam" id="3.30.300.30:FF:000007">
    <property type="entry name" value="4-coumarate--CoA ligase 2"/>
    <property type="match status" value="1"/>
</dbReference>
<dbReference type="GO" id="GO:0046872">
    <property type="term" value="F:metal ion binding"/>
    <property type="evidence" value="ECO:0007669"/>
    <property type="project" value="UniProtKB-KW"/>
</dbReference>
<dbReference type="PROSITE" id="PS00455">
    <property type="entry name" value="AMP_BINDING"/>
    <property type="match status" value="1"/>
</dbReference>
<evidence type="ECO:0000256" key="5">
    <source>
        <dbReference type="ARBA" id="ARBA00019043"/>
    </source>
</evidence>
<dbReference type="InterPro" id="IPR000873">
    <property type="entry name" value="AMP-dep_synth/lig_dom"/>
</dbReference>
<evidence type="ECO:0000256" key="2">
    <source>
        <dbReference type="ARBA" id="ARBA00004275"/>
    </source>
</evidence>
<comment type="subcellular location">
    <subcellularLocation>
        <location evidence="2">Peroxisome</location>
    </subcellularLocation>
</comment>
<evidence type="ECO:0000256" key="13">
    <source>
        <dbReference type="ARBA" id="ARBA00023223"/>
    </source>
</evidence>
<keyword evidence="13" id="KW-0455">Luminescence</keyword>